<gene>
    <name evidence="1" type="ORF">DICPUDRAFT_149214</name>
</gene>
<name>F0ZD40_DICPU</name>
<dbReference type="Proteomes" id="UP000001064">
    <property type="component" value="Unassembled WGS sequence"/>
</dbReference>
<dbReference type="PANTHER" id="PTHR31318:SF2">
    <property type="entry name" value="PECTIN LYASE-LIKE FAMILY PROTEIN-RELATED"/>
    <property type="match status" value="1"/>
</dbReference>
<dbReference type="RefSeq" id="XP_003285348.1">
    <property type="nucleotide sequence ID" value="XM_003285300.1"/>
</dbReference>
<dbReference type="GeneID" id="10502716"/>
<dbReference type="PANTHER" id="PTHR31318">
    <property type="entry name" value="EXPRESSED PROTEIN-RELATED"/>
    <property type="match status" value="1"/>
</dbReference>
<keyword evidence="2" id="KW-1185">Reference proteome</keyword>
<accession>F0ZD40</accession>
<dbReference type="AlphaFoldDB" id="F0ZD40"/>
<reference evidence="2" key="1">
    <citation type="journal article" date="2011" name="Genome Biol.">
        <title>Comparative genomics of the social amoebae Dictyostelium discoideum and Dictyostelium purpureum.</title>
        <authorList>
            <consortium name="US DOE Joint Genome Institute (JGI-PGF)"/>
            <person name="Sucgang R."/>
            <person name="Kuo A."/>
            <person name="Tian X."/>
            <person name="Salerno W."/>
            <person name="Parikh A."/>
            <person name="Feasley C.L."/>
            <person name="Dalin E."/>
            <person name="Tu H."/>
            <person name="Huang E."/>
            <person name="Barry K."/>
            <person name="Lindquist E."/>
            <person name="Shapiro H."/>
            <person name="Bruce D."/>
            <person name="Schmutz J."/>
            <person name="Salamov A."/>
            <person name="Fey P."/>
            <person name="Gaudet P."/>
            <person name="Anjard C."/>
            <person name="Babu M.M."/>
            <person name="Basu S."/>
            <person name="Bushmanova Y."/>
            <person name="van der Wel H."/>
            <person name="Katoh-Kurasawa M."/>
            <person name="Dinh C."/>
            <person name="Coutinho P.M."/>
            <person name="Saito T."/>
            <person name="Elias M."/>
            <person name="Schaap P."/>
            <person name="Kay R.R."/>
            <person name="Henrissat B."/>
            <person name="Eichinger L."/>
            <person name="Rivero F."/>
            <person name="Putnam N.H."/>
            <person name="West C.M."/>
            <person name="Loomis W.F."/>
            <person name="Chisholm R.L."/>
            <person name="Shaulsky G."/>
            <person name="Strassmann J.E."/>
            <person name="Queller D.C."/>
            <person name="Kuspa A."/>
            <person name="Grigoriev I.V."/>
        </authorList>
    </citation>
    <scope>NUCLEOTIDE SEQUENCE [LARGE SCALE GENOMIC DNA]</scope>
    <source>
        <strain evidence="2">QSDP1</strain>
    </source>
</reference>
<protein>
    <submittedName>
        <fullName evidence="1">Uncharacterized protein</fullName>
    </submittedName>
</protein>
<evidence type="ECO:0000313" key="1">
    <source>
        <dbReference type="EMBL" id="EGC38134.1"/>
    </source>
</evidence>
<dbReference type="KEGG" id="dpp:DICPUDRAFT_149214"/>
<dbReference type="VEuPathDB" id="AmoebaDB:DICPUDRAFT_149214"/>
<organism evidence="1 2">
    <name type="scientific">Dictyostelium purpureum</name>
    <name type="common">Slime mold</name>
    <dbReference type="NCBI Taxonomy" id="5786"/>
    <lineage>
        <taxon>Eukaryota</taxon>
        <taxon>Amoebozoa</taxon>
        <taxon>Evosea</taxon>
        <taxon>Eumycetozoa</taxon>
        <taxon>Dictyostelia</taxon>
        <taxon>Dictyosteliales</taxon>
        <taxon>Dictyosteliaceae</taxon>
        <taxon>Dictyostelium</taxon>
    </lineage>
</organism>
<proteinExistence type="predicted"/>
<dbReference type="InParanoid" id="F0ZD40"/>
<evidence type="ECO:0000313" key="2">
    <source>
        <dbReference type="Proteomes" id="UP000001064"/>
    </source>
</evidence>
<sequence length="173" mass="19631">MTLDNIYPPCISFKDAGDRVRDFIDKNNAINNLYIFLHINENQTELKDPKYLGIINGVNEINIKVMGMVTSDEKFKAILSGGNSESFFQSDSSKLSISIEGINFVNWNNPSSFILDAGQEEFNVQHLKKHSENKSKKNEHFFYDTGSIDQELTLNGETLPNFLNDNEDANNDN</sequence>
<dbReference type="EMBL" id="GL870983">
    <property type="protein sequence ID" value="EGC38134.1"/>
    <property type="molecule type" value="Genomic_DNA"/>
</dbReference>